<comment type="similarity">
    <text evidence="2">Belongs to the major facilitator superfamily. Sugar transporter (TC 2.A.1.1) family.</text>
</comment>
<evidence type="ECO:0000256" key="5">
    <source>
        <dbReference type="ARBA" id="ARBA00023136"/>
    </source>
</evidence>
<proteinExistence type="inferred from homology"/>
<feature type="transmembrane region" description="Helical" evidence="6">
    <location>
        <begin position="105"/>
        <end position="124"/>
    </location>
</feature>
<evidence type="ECO:0000256" key="2">
    <source>
        <dbReference type="ARBA" id="ARBA00010992"/>
    </source>
</evidence>
<evidence type="ECO:0000259" key="7">
    <source>
        <dbReference type="PROSITE" id="PS50850"/>
    </source>
</evidence>
<dbReference type="InterPro" id="IPR020846">
    <property type="entry name" value="MFS_dom"/>
</dbReference>
<evidence type="ECO:0000256" key="3">
    <source>
        <dbReference type="ARBA" id="ARBA00022692"/>
    </source>
</evidence>
<keyword evidence="3 6" id="KW-0812">Transmembrane</keyword>
<evidence type="ECO:0000313" key="8">
    <source>
        <dbReference type="EMBL" id="KAK6951292.1"/>
    </source>
</evidence>
<evidence type="ECO:0000256" key="1">
    <source>
        <dbReference type="ARBA" id="ARBA00004141"/>
    </source>
</evidence>
<protein>
    <recommendedName>
        <fullName evidence="7">Major facilitator superfamily (MFS) profile domain-containing protein</fullName>
    </recommendedName>
</protein>
<feature type="transmembrane region" description="Helical" evidence="6">
    <location>
        <begin position="31"/>
        <end position="54"/>
    </location>
</feature>
<dbReference type="GO" id="GO:0016020">
    <property type="term" value="C:membrane"/>
    <property type="evidence" value="ECO:0007669"/>
    <property type="project" value="UniProtKB-SubCell"/>
</dbReference>
<dbReference type="Gene3D" id="1.20.1250.20">
    <property type="entry name" value="MFS general substrate transporter like domains"/>
    <property type="match status" value="1"/>
</dbReference>
<dbReference type="PROSITE" id="PS50850">
    <property type="entry name" value="MFS"/>
    <property type="match status" value="1"/>
</dbReference>
<organism evidence="8 9">
    <name type="scientific">Daldinia eschscholtzii</name>
    <dbReference type="NCBI Taxonomy" id="292717"/>
    <lineage>
        <taxon>Eukaryota</taxon>
        <taxon>Fungi</taxon>
        <taxon>Dikarya</taxon>
        <taxon>Ascomycota</taxon>
        <taxon>Pezizomycotina</taxon>
        <taxon>Sordariomycetes</taxon>
        <taxon>Xylariomycetidae</taxon>
        <taxon>Xylariales</taxon>
        <taxon>Hypoxylaceae</taxon>
        <taxon>Daldinia</taxon>
    </lineage>
</organism>
<sequence length="127" mass="13953">MVGGGAQTDNIVHRMAMEDTVSWRNKKNLRYLYFMLFPCLMGIEMTSGFDSQIINAVQMVPAWSEYFGHPTGGYKGILASALPLGSVIGLPFIPLLNDNLGRRWCVMFGSVTMIIGSLIQGFSINGT</sequence>
<dbReference type="PANTHER" id="PTHR48022">
    <property type="entry name" value="PLASTIDIC GLUCOSE TRANSPORTER 4"/>
    <property type="match status" value="1"/>
</dbReference>
<accession>A0AAX6MGJ7</accession>
<feature type="transmembrane region" description="Helical" evidence="6">
    <location>
        <begin position="74"/>
        <end position="93"/>
    </location>
</feature>
<gene>
    <name evidence="8" type="ORF">Daesc_007823</name>
</gene>
<evidence type="ECO:0000313" key="9">
    <source>
        <dbReference type="Proteomes" id="UP001369815"/>
    </source>
</evidence>
<dbReference type="GO" id="GO:0005351">
    <property type="term" value="F:carbohydrate:proton symporter activity"/>
    <property type="evidence" value="ECO:0007669"/>
    <property type="project" value="TreeGrafter"/>
</dbReference>
<dbReference type="InterPro" id="IPR005828">
    <property type="entry name" value="MFS_sugar_transport-like"/>
</dbReference>
<dbReference type="InterPro" id="IPR050360">
    <property type="entry name" value="MFS_Sugar_Transporters"/>
</dbReference>
<evidence type="ECO:0000256" key="6">
    <source>
        <dbReference type="SAM" id="Phobius"/>
    </source>
</evidence>
<keyword evidence="5 6" id="KW-0472">Membrane</keyword>
<dbReference type="PANTHER" id="PTHR48022:SF29">
    <property type="entry name" value="SUGAR TRANSPORTER, PUTATIVE (AFU_ORTHOLOGUE AFUA_6G14500)-RELATED"/>
    <property type="match status" value="1"/>
</dbReference>
<name>A0AAX6MGJ7_9PEZI</name>
<comment type="subcellular location">
    <subcellularLocation>
        <location evidence="1">Membrane</location>
        <topology evidence="1">Multi-pass membrane protein</topology>
    </subcellularLocation>
</comment>
<dbReference type="SUPFAM" id="SSF103473">
    <property type="entry name" value="MFS general substrate transporter"/>
    <property type="match status" value="1"/>
</dbReference>
<dbReference type="Proteomes" id="UP001369815">
    <property type="component" value="Unassembled WGS sequence"/>
</dbReference>
<comment type="caution">
    <text evidence="8">The sequence shown here is derived from an EMBL/GenBank/DDBJ whole genome shotgun (WGS) entry which is preliminary data.</text>
</comment>
<dbReference type="Pfam" id="PF00083">
    <property type="entry name" value="Sugar_tr"/>
    <property type="match status" value="1"/>
</dbReference>
<dbReference type="EMBL" id="JBANMG010000007">
    <property type="protein sequence ID" value="KAK6951292.1"/>
    <property type="molecule type" value="Genomic_DNA"/>
</dbReference>
<dbReference type="AlphaFoldDB" id="A0AAX6MGJ7"/>
<keyword evidence="9" id="KW-1185">Reference proteome</keyword>
<feature type="domain" description="Major facilitator superfamily (MFS) profile" evidence="7">
    <location>
        <begin position="36"/>
        <end position="127"/>
    </location>
</feature>
<reference evidence="8 9" key="1">
    <citation type="journal article" date="2024" name="Front Chem Biol">
        <title>Unveiling the potential of Daldinia eschscholtzii MFLUCC 19-0629 through bioactivity and bioinformatics studies for enhanced sustainable agriculture production.</title>
        <authorList>
            <person name="Brooks S."/>
            <person name="Weaver J.A."/>
            <person name="Klomchit A."/>
            <person name="Alharthi S.A."/>
            <person name="Onlamun T."/>
            <person name="Nurani R."/>
            <person name="Vong T.K."/>
            <person name="Alberti F."/>
            <person name="Greco C."/>
        </authorList>
    </citation>
    <scope>NUCLEOTIDE SEQUENCE [LARGE SCALE GENOMIC DNA]</scope>
    <source>
        <strain evidence="8">MFLUCC 19-0629</strain>
    </source>
</reference>
<keyword evidence="4 6" id="KW-1133">Transmembrane helix</keyword>
<dbReference type="InterPro" id="IPR036259">
    <property type="entry name" value="MFS_trans_sf"/>
</dbReference>
<evidence type="ECO:0000256" key="4">
    <source>
        <dbReference type="ARBA" id="ARBA00022989"/>
    </source>
</evidence>